<evidence type="ECO:0000256" key="4">
    <source>
        <dbReference type="ARBA" id="ARBA00022692"/>
    </source>
</evidence>
<proteinExistence type="inferred from homology"/>
<evidence type="ECO:0000256" key="1">
    <source>
        <dbReference type="ARBA" id="ARBA00004141"/>
    </source>
</evidence>
<keyword evidence="6 9" id="KW-0472">Membrane</keyword>
<feature type="transmembrane region" description="Helical" evidence="9">
    <location>
        <begin position="399"/>
        <end position="418"/>
    </location>
</feature>
<dbReference type="PRINTS" id="PR00171">
    <property type="entry name" value="SUGRTRNSPORT"/>
</dbReference>
<comment type="caution">
    <text evidence="11">The sequence shown here is derived from an EMBL/GenBank/DDBJ whole genome shotgun (WGS) entry which is preliminary data.</text>
</comment>
<feature type="transmembrane region" description="Helical" evidence="9">
    <location>
        <begin position="271"/>
        <end position="290"/>
    </location>
</feature>
<dbReference type="GO" id="GO:0016020">
    <property type="term" value="C:membrane"/>
    <property type="evidence" value="ECO:0007669"/>
    <property type="project" value="UniProtKB-SubCell"/>
</dbReference>
<dbReference type="GO" id="GO:0005351">
    <property type="term" value="F:carbohydrate:proton symporter activity"/>
    <property type="evidence" value="ECO:0007669"/>
    <property type="project" value="TreeGrafter"/>
</dbReference>
<organism evidence="11 12">
    <name type="scientific">Gomphillus americanus</name>
    <dbReference type="NCBI Taxonomy" id="1940652"/>
    <lineage>
        <taxon>Eukaryota</taxon>
        <taxon>Fungi</taxon>
        <taxon>Dikarya</taxon>
        <taxon>Ascomycota</taxon>
        <taxon>Pezizomycotina</taxon>
        <taxon>Lecanoromycetes</taxon>
        <taxon>OSLEUM clade</taxon>
        <taxon>Ostropomycetidae</taxon>
        <taxon>Ostropales</taxon>
        <taxon>Graphidaceae</taxon>
        <taxon>Gomphilloideae</taxon>
        <taxon>Gomphillus</taxon>
    </lineage>
</organism>
<dbReference type="AlphaFoldDB" id="A0A8H3EFE9"/>
<keyword evidence="12" id="KW-1185">Reference proteome</keyword>
<accession>A0A8H3EFE9</accession>
<feature type="domain" description="Major facilitator superfamily (MFS) profile" evidence="10">
    <location>
        <begin position="14"/>
        <end position="453"/>
    </location>
</feature>
<evidence type="ECO:0000256" key="3">
    <source>
        <dbReference type="ARBA" id="ARBA00022448"/>
    </source>
</evidence>
<feature type="transmembrane region" description="Helical" evidence="9">
    <location>
        <begin position="143"/>
        <end position="160"/>
    </location>
</feature>
<keyword evidence="4 9" id="KW-0812">Transmembrane</keyword>
<keyword evidence="3 7" id="KW-0813">Transport</keyword>
<dbReference type="Gene3D" id="1.20.1250.20">
    <property type="entry name" value="MFS general substrate transporter like domains"/>
    <property type="match status" value="1"/>
</dbReference>
<evidence type="ECO:0000313" key="11">
    <source>
        <dbReference type="EMBL" id="CAF9905776.1"/>
    </source>
</evidence>
<dbReference type="Proteomes" id="UP000664169">
    <property type="component" value="Unassembled WGS sequence"/>
</dbReference>
<feature type="transmembrane region" description="Helical" evidence="9">
    <location>
        <begin position="52"/>
        <end position="77"/>
    </location>
</feature>
<protein>
    <recommendedName>
        <fullName evidence="10">Major facilitator superfamily (MFS) profile domain-containing protein</fullName>
    </recommendedName>
</protein>
<dbReference type="InterPro" id="IPR005828">
    <property type="entry name" value="MFS_sugar_transport-like"/>
</dbReference>
<dbReference type="SUPFAM" id="SSF103473">
    <property type="entry name" value="MFS general substrate transporter"/>
    <property type="match status" value="1"/>
</dbReference>
<evidence type="ECO:0000256" key="9">
    <source>
        <dbReference type="SAM" id="Phobius"/>
    </source>
</evidence>
<dbReference type="NCBIfam" id="TIGR00879">
    <property type="entry name" value="SP"/>
    <property type="match status" value="1"/>
</dbReference>
<keyword evidence="5 9" id="KW-1133">Transmembrane helix</keyword>
<comment type="subcellular location">
    <subcellularLocation>
        <location evidence="1">Membrane</location>
        <topology evidence="1">Multi-pass membrane protein</topology>
    </subcellularLocation>
</comment>
<dbReference type="EMBL" id="CAJPDQ010000002">
    <property type="protein sequence ID" value="CAF9905776.1"/>
    <property type="molecule type" value="Genomic_DNA"/>
</dbReference>
<evidence type="ECO:0000256" key="7">
    <source>
        <dbReference type="RuleBase" id="RU003346"/>
    </source>
</evidence>
<feature type="transmembrane region" description="Helical" evidence="9">
    <location>
        <begin position="180"/>
        <end position="197"/>
    </location>
</feature>
<feature type="transmembrane region" description="Helical" evidence="9">
    <location>
        <begin position="334"/>
        <end position="351"/>
    </location>
</feature>
<dbReference type="PANTHER" id="PTHR48022">
    <property type="entry name" value="PLASTIDIC GLUCOSE TRANSPORTER 4"/>
    <property type="match status" value="1"/>
</dbReference>
<feature type="transmembrane region" description="Helical" evidence="9">
    <location>
        <begin position="9"/>
        <end position="27"/>
    </location>
</feature>
<feature type="region of interest" description="Disordered" evidence="8">
    <location>
        <begin position="474"/>
        <end position="493"/>
    </location>
</feature>
<feature type="transmembrane region" description="Helical" evidence="9">
    <location>
        <begin position="296"/>
        <end position="322"/>
    </location>
</feature>
<dbReference type="InterPro" id="IPR020846">
    <property type="entry name" value="MFS_dom"/>
</dbReference>
<sequence>MFSKLNGRTLYRVMSACCGSAFMLYGYDAGVLGGIQETPQFRSAIGNPEGAYVIPIIASIYNLAAAFMSLGVTIFGMKLGRRKTILLGDGFICIGAALQASTHSVGQIIAGRILCGFGIGCIASAVPTYMAEMSIEAKERGPEISYQGALLITGVAMAYWLDLGFVQGLGKYPDLWRAPIALQACFAIFSAGGLIFLPDTPRWYYAVGRMEEGDDVLSRLHGLPLDHEDVQSQKQEVMDSIEEEQNTHFNVWLLFWDNTEYQVGRRLRTSFLVLFVQQFLGINMLVYFSVTIFKSLGYGLLLSSILAAVMNTVFALACYPPIWYIEKLGRRPMMFWTSIGCGICMLVYIIMTTLPNQNTATGWVAVASVLIYNIVFGFGWLGPPWVYGPEIAPLRYRHIAGGLAASGEWFSTWIIVFGGGTGIDAVGPKIFIWPLLCCFLAAAYVWYYCPETTGKTLEEIDILFKRNPEKLSNGQIKKRSNDASPIRASTEKM</sequence>
<feature type="transmembrane region" description="Helical" evidence="9">
    <location>
        <begin position="84"/>
        <end position="102"/>
    </location>
</feature>
<feature type="transmembrane region" description="Helical" evidence="9">
    <location>
        <begin position="363"/>
        <end position="387"/>
    </location>
</feature>
<evidence type="ECO:0000256" key="2">
    <source>
        <dbReference type="ARBA" id="ARBA00010992"/>
    </source>
</evidence>
<dbReference type="PROSITE" id="PS50850">
    <property type="entry name" value="MFS"/>
    <property type="match status" value="1"/>
</dbReference>
<evidence type="ECO:0000256" key="5">
    <source>
        <dbReference type="ARBA" id="ARBA00022989"/>
    </source>
</evidence>
<feature type="transmembrane region" description="Helical" evidence="9">
    <location>
        <begin position="108"/>
        <end position="131"/>
    </location>
</feature>
<evidence type="ECO:0000259" key="10">
    <source>
        <dbReference type="PROSITE" id="PS50850"/>
    </source>
</evidence>
<evidence type="ECO:0000313" key="12">
    <source>
        <dbReference type="Proteomes" id="UP000664169"/>
    </source>
</evidence>
<dbReference type="OrthoDB" id="6133115at2759"/>
<dbReference type="Pfam" id="PF00083">
    <property type="entry name" value="Sugar_tr"/>
    <property type="match status" value="1"/>
</dbReference>
<dbReference type="InterPro" id="IPR003663">
    <property type="entry name" value="Sugar/inositol_transpt"/>
</dbReference>
<comment type="similarity">
    <text evidence="2 7">Belongs to the major facilitator superfamily. Sugar transporter (TC 2.A.1.1) family.</text>
</comment>
<name>A0A8H3EFE9_9LECA</name>
<reference evidence="11" key="1">
    <citation type="submission" date="2021-03" db="EMBL/GenBank/DDBJ databases">
        <authorList>
            <person name="Tagirdzhanova G."/>
        </authorList>
    </citation>
    <scope>NUCLEOTIDE SEQUENCE</scope>
</reference>
<feature type="transmembrane region" description="Helical" evidence="9">
    <location>
        <begin position="430"/>
        <end position="449"/>
    </location>
</feature>
<dbReference type="InterPro" id="IPR050360">
    <property type="entry name" value="MFS_Sugar_Transporters"/>
</dbReference>
<gene>
    <name evidence="11" type="ORF">GOMPHAMPRED_003366</name>
</gene>
<evidence type="ECO:0000256" key="8">
    <source>
        <dbReference type="SAM" id="MobiDB-lite"/>
    </source>
</evidence>
<dbReference type="PANTHER" id="PTHR48022:SF2">
    <property type="entry name" value="PLASTIDIC GLUCOSE TRANSPORTER 4"/>
    <property type="match status" value="1"/>
</dbReference>
<evidence type="ECO:0000256" key="6">
    <source>
        <dbReference type="ARBA" id="ARBA00023136"/>
    </source>
</evidence>
<dbReference type="InterPro" id="IPR036259">
    <property type="entry name" value="MFS_trans_sf"/>
</dbReference>